<dbReference type="EMBL" id="BART01014072">
    <property type="protein sequence ID" value="GAG84492.1"/>
    <property type="molecule type" value="Genomic_DNA"/>
</dbReference>
<organism evidence="1">
    <name type="scientific">marine sediment metagenome</name>
    <dbReference type="NCBI Taxonomy" id="412755"/>
    <lineage>
        <taxon>unclassified sequences</taxon>
        <taxon>metagenomes</taxon>
        <taxon>ecological metagenomes</taxon>
    </lineage>
</organism>
<comment type="caution">
    <text evidence="1">The sequence shown here is derived from an EMBL/GenBank/DDBJ whole genome shotgun (WGS) entry which is preliminary data.</text>
</comment>
<reference evidence="1" key="1">
    <citation type="journal article" date="2014" name="Front. Microbiol.">
        <title>High frequency of phylogenetically diverse reductive dehalogenase-homologous genes in deep subseafloor sedimentary metagenomes.</title>
        <authorList>
            <person name="Kawai M."/>
            <person name="Futagami T."/>
            <person name="Toyoda A."/>
            <person name="Takaki Y."/>
            <person name="Nishi S."/>
            <person name="Hori S."/>
            <person name="Arai W."/>
            <person name="Tsubouchi T."/>
            <person name="Morono Y."/>
            <person name="Uchiyama I."/>
            <person name="Ito T."/>
            <person name="Fujiyama A."/>
            <person name="Inagaki F."/>
            <person name="Takami H."/>
        </authorList>
    </citation>
    <scope>NUCLEOTIDE SEQUENCE</scope>
    <source>
        <strain evidence="1">Expedition CK06-06</strain>
    </source>
</reference>
<evidence type="ECO:0000313" key="1">
    <source>
        <dbReference type="EMBL" id="GAG84492.1"/>
    </source>
</evidence>
<proteinExistence type="predicted"/>
<sequence>ALFDALGQVIKETAKNSTIVVATDGEDTVSTKISKKEITNLIQKSQIEHGVEIIFVAQGPKAFTGGEDIGLDPVYVELDQKHSSVLINAGGKLGSVGVSLVNAVSKKK</sequence>
<feature type="non-terminal residue" evidence="1">
    <location>
        <position position="1"/>
    </location>
</feature>
<accession>X1BTL9</accession>
<gene>
    <name evidence="1" type="ORF">S01H4_28344</name>
</gene>
<protein>
    <recommendedName>
        <fullName evidence="2">VWFA domain-containing protein</fullName>
    </recommendedName>
</protein>
<dbReference type="AlphaFoldDB" id="X1BTL9"/>
<name>X1BTL9_9ZZZZ</name>
<evidence type="ECO:0008006" key="2">
    <source>
        <dbReference type="Google" id="ProtNLM"/>
    </source>
</evidence>